<dbReference type="PANTHER" id="PTHR32089:SF112">
    <property type="entry name" value="LYSOZYME-LIKE PROTEIN-RELATED"/>
    <property type="match status" value="1"/>
</dbReference>
<gene>
    <name evidence="5" type="ORF">DFR56_104249</name>
</gene>
<evidence type="ECO:0000313" key="5">
    <source>
        <dbReference type="EMBL" id="PXW88096.1"/>
    </source>
</evidence>
<evidence type="ECO:0000256" key="1">
    <source>
        <dbReference type="ARBA" id="ARBA00023224"/>
    </source>
</evidence>
<dbReference type="InterPro" id="IPR012292">
    <property type="entry name" value="Globin/Proto"/>
</dbReference>
<dbReference type="Pfam" id="PF11563">
    <property type="entry name" value="Protoglobin"/>
    <property type="match status" value="1"/>
</dbReference>
<dbReference type="InterPro" id="IPR004090">
    <property type="entry name" value="Chemotax_Me-accpt_rcpt"/>
</dbReference>
<keyword evidence="1 3" id="KW-0807">Transducer</keyword>
<proteinExistence type="inferred from homology"/>
<evidence type="ECO:0000256" key="3">
    <source>
        <dbReference type="PROSITE-ProRule" id="PRU00284"/>
    </source>
</evidence>
<dbReference type="CDD" id="cd01068">
    <property type="entry name" value="globin_sensor"/>
    <property type="match status" value="1"/>
</dbReference>
<dbReference type="Pfam" id="PF00015">
    <property type="entry name" value="MCPsignal"/>
    <property type="match status" value="1"/>
</dbReference>
<dbReference type="Proteomes" id="UP000247978">
    <property type="component" value="Unassembled WGS sequence"/>
</dbReference>
<evidence type="ECO:0000259" key="4">
    <source>
        <dbReference type="PROSITE" id="PS50111"/>
    </source>
</evidence>
<sequence length="501" mass="57030">MIARLMKKNKQINIPTFTASDLNNGLSEHIQEIIKLVQLSKKDLDHLHLIDDIMEEHAQEIAERHYEMIMDVPELKQLFDQFTTYDRYVPAIVHYYKQLTKPQLNDQYIESRKKIGKIHSHIRLTEEWFIGSYTRIYEYLIPYITVRFKSNPVMLANIITALNRMITFDTIIVLQAYKEANEYQLISNISDAVDEMSKIDEVGSLLTVVEQTSLEADEVNDATHQLNSAVDEIASTANEASERTKMMVDQASESKNVVESSLTGFLTMIEDFQKSKDNFQALTDKVNNISEVIDFIKNIADETNLLALNASIEAARAGEHGRGFAVVADEVRKLAEQTRVSVENITEEMEDVLRDSNTVTAEIDSFSENLSKHIEETNVSMNAIDQIMGHIDEVNRAISTIASITEREAEATEEITSKMNTLNEHFDRTKNLTLLTGKSVYTAGKGVDEIRKNSLKEVKSPTTEQLERIQQTEKRVADWLTYNEQYGFDINEVSVKAAIKS</sequence>
<dbReference type="InterPro" id="IPR044398">
    <property type="entry name" value="Globin-sensor_dom"/>
</dbReference>
<accession>A0A2V3W2Z6</accession>
<organism evidence="5 6">
    <name type="scientific">Pseudogracilibacillus auburnensis</name>
    <dbReference type="NCBI Taxonomy" id="1494959"/>
    <lineage>
        <taxon>Bacteria</taxon>
        <taxon>Bacillati</taxon>
        <taxon>Bacillota</taxon>
        <taxon>Bacilli</taxon>
        <taxon>Bacillales</taxon>
        <taxon>Bacillaceae</taxon>
        <taxon>Pseudogracilibacillus</taxon>
    </lineage>
</organism>
<keyword evidence="6" id="KW-1185">Reference proteome</keyword>
<dbReference type="EMBL" id="QJJQ01000004">
    <property type="protein sequence ID" value="PXW88096.1"/>
    <property type="molecule type" value="Genomic_DNA"/>
</dbReference>
<feature type="domain" description="Methyl-accepting transducer" evidence="4">
    <location>
        <begin position="210"/>
        <end position="423"/>
    </location>
</feature>
<dbReference type="GO" id="GO:0006935">
    <property type="term" value="P:chemotaxis"/>
    <property type="evidence" value="ECO:0007669"/>
    <property type="project" value="InterPro"/>
</dbReference>
<dbReference type="SMART" id="SM00283">
    <property type="entry name" value="MA"/>
    <property type="match status" value="1"/>
</dbReference>
<reference evidence="5 6" key="1">
    <citation type="submission" date="2018-05" db="EMBL/GenBank/DDBJ databases">
        <title>Genomic Encyclopedia of Type Strains, Phase IV (KMG-IV): sequencing the most valuable type-strain genomes for metagenomic binning, comparative biology and taxonomic classification.</title>
        <authorList>
            <person name="Goeker M."/>
        </authorList>
    </citation>
    <scope>NUCLEOTIDE SEQUENCE [LARGE SCALE GENOMIC DNA]</scope>
    <source>
        <strain evidence="5 6">DSM 28556</strain>
    </source>
</reference>
<dbReference type="RefSeq" id="WP_211320617.1">
    <property type="nucleotide sequence ID" value="NZ_JBHUHB010000001.1"/>
</dbReference>
<dbReference type="AlphaFoldDB" id="A0A2V3W2Z6"/>
<dbReference type="PROSITE" id="PS50111">
    <property type="entry name" value="CHEMOTAXIS_TRANSDUC_2"/>
    <property type="match status" value="1"/>
</dbReference>
<dbReference type="InterPro" id="IPR039379">
    <property type="entry name" value="Protoglobin_sensor_dom"/>
</dbReference>
<dbReference type="GO" id="GO:0016020">
    <property type="term" value="C:membrane"/>
    <property type="evidence" value="ECO:0007669"/>
    <property type="project" value="InterPro"/>
</dbReference>
<dbReference type="Gene3D" id="1.10.287.950">
    <property type="entry name" value="Methyl-accepting chemotaxis protein"/>
    <property type="match status" value="1"/>
</dbReference>
<dbReference type="PRINTS" id="PR00260">
    <property type="entry name" value="CHEMTRNSDUCR"/>
</dbReference>
<comment type="similarity">
    <text evidence="2">Belongs to the methyl-accepting chemotaxis (MCP) protein family.</text>
</comment>
<dbReference type="InterPro" id="IPR009050">
    <property type="entry name" value="Globin-like_sf"/>
</dbReference>
<dbReference type="GO" id="GO:0004888">
    <property type="term" value="F:transmembrane signaling receptor activity"/>
    <property type="evidence" value="ECO:0007669"/>
    <property type="project" value="InterPro"/>
</dbReference>
<dbReference type="GO" id="GO:0019825">
    <property type="term" value="F:oxygen binding"/>
    <property type="evidence" value="ECO:0007669"/>
    <property type="project" value="InterPro"/>
</dbReference>
<dbReference type="SUPFAM" id="SSF58104">
    <property type="entry name" value="Methyl-accepting chemotaxis protein (MCP) signaling domain"/>
    <property type="match status" value="1"/>
</dbReference>
<dbReference type="Gene3D" id="1.10.490.10">
    <property type="entry name" value="Globins"/>
    <property type="match status" value="1"/>
</dbReference>
<dbReference type="PANTHER" id="PTHR32089">
    <property type="entry name" value="METHYL-ACCEPTING CHEMOTAXIS PROTEIN MCPB"/>
    <property type="match status" value="1"/>
</dbReference>
<comment type="caution">
    <text evidence="5">The sequence shown here is derived from an EMBL/GenBank/DDBJ whole genome shotgun (WGS) entry which is preliminary data.</text>
</comment>
<dbReference type="GO" id="GO:0007165">
    <property type="term" value="P:signal transduction"/>
    <property type="evidence" value="ECO:0007669"/>
    <property type="project" value="UniProtKB-KW"/>
</dbReference>
<protein>
    <submittedName>
        <fullName evidence="5">Protoglobin</fullName>
    </submittedName>
</protein>
<dbReference type="SUPFAM" id="SSF46458">
    <property type="entry name" value="Globin-like"/>
    <property type="match status" value="1"/>
</dbReference>
<name>A0A2V3W2Z6_9BACI</name>
<evidence type="ECO:0000256" key="2">
    <source>
        <dbReference type="ARBA" id="ARBA00029447"/>
    </source>
</evidence>
<dbReference type="InterPro" id="IPR004089">
    <property type="entry name" value="MCPsignal_dom"/>
</dbReference>
<dbReference type="GO" id="GO:0020037">
    <property type="term" value="F:heme binding"/>
    <property type="evidence" value="ECO:0007669"/>
    <property type="project" value="InterPro"/>
</dbReference>
<evidence type="ECO:0000313" key="6">
    <source>
        <dbReference type="Proteomes" id="UP000247978"/>
    </source>
</evidence>